<dbReference type="InterPro" id="IPR019449">
    <property type="entry name" value="FMP27_WPPW_RBG"/>
</dbReference>
<feature type="region of interest" description="Disordered" evidence="1">
    <location>
        <begin position="2748"/>
        <end position="2837"/>
    </location>
</feature>
<feature type="compositionally biased region" description="Basic and acidic residues" evidence="1">
    <location>
        <begin position="2647"/>
        <end position="2662"/>
    </location>
</feature>
<feature type="compositionally biased region" description="Basic and acidic residues" evidence="1">
    <location>
        <begin position="718"/>
        <end position="743"/>
    </location>
</feature>
<name>U1GMB4_ENDPU</name>
<feature type="region of interest" description="Disordered" evidence="1">
    <location>
        <begin position="99"/>
        <end position="131"/>
    </location>
</feature>
<evidence type="ECO:0000313" key="5">
    <source>
        <dbReference type="EMBL" id="ERF73046.1"/>
    </source>
</evidence>
<protein>
    <recommendedName>
        <fullName evidence="7">FMP27 GFWDK domain-containing protein</fullName>
    </recommendedName>
</protein>
<sequence>MARLGITTISGLLLLLLYISSFVLFAIIRITTGFSIQRLGYLSLRRIAYTPKAGIRIEVRGLGLSLHRPTFVQPTWISLRLDSPRVILDLSVLNGSPKRTNGRIQMVDKQSQHSAKSFSAPNGSTNGPRRHRSQLWRHLTDTKEGIKRLHRKVHWLRLLDVVAVDAAIEVVDVGSIRIGHFTMAVDTRRKTVDRGRLFRHKKDPSGDQRPAEWIITTKSVLLMVAGSEPGEVLDSMSLNIHGILYRKREGLRDTSIAIKLGRLHIPFDDLLTISSYARAITISAREAAVRSPLEEISFTDVVEELDRPGSREESIVQTVADSKEFISSILRGVQEIQMALSFIRVSRQITSLSHLTAPLTVNIVTHEVGIDLHRLDQGSPAHRMYFSRSDVAHQALIAAISVSVSLDDAEHSPSKIMYIPMATTTVKTTLPSKTVTFAEERDATERNANILFANLVVTSPSVDLDPRHLAQILALLRAKGENPSVRQDGNHRLISRLLPKASIKLSIHEPVVRFVLPINNSTSTNPDDYDLIISAVSSISLDVESTHSTEGEIHYSLNSVFRLSSHQLYYQTSSGIRHDLVVAEVLELKMELDATTEVRMLVSGSLKSFSIHMMREEVSNGIYNIVRNFRNNFKLDEQALTLVAGRPNFLRRLPVWLIELHLEGSDFSIEVAGIDKEISHQTRGLAMRLDSWTAEYESQRALKERRPSSVGRRTSAKSRRDESSKQGLDPAHEKTSHTQSDGRRLTIHVKGLEAFIIESTRLWEPEPSMRLPRFEVTFSTSRDLQGPILHINSAVSAIHLCFSLYRYYSIGVAIMTLKDAFQGPVSRAPTQELKSYLSTGKAQAAEHAVRSNTMAGAELVAVDIKVAFMQVQAGMAADPPMLLQIYDVVAGRHRWSAPFLKSHLLRLHVEAPHLRRVWARLISMNSIRVNMRQSRKKVGTSFVTERSIDLATEFIRLAVPHGLIVYKVFDNFVNTVKAMEQLHHRFRTRKKDYVLEKSPEGPKRIPKISLRSKVIMFEIEDDAFEWKLGTIYRVGLAEQKQRMARAEAFVLKAKRLGDDRPPGAASRHRAHSYQPQTHPRPSHEGPDRSHSEEQFSGQRSSSRGPHGHDSKSIRYNSDGVCSLTGSAKVQVKAASEKLQEHNARSWKRKIDNVLALQNNTVKDVRRMFSGADDPPHDAEDEETILAIPKRPGLMSAVISDLHLVLDKPSFPLSDYPKFLHEVGKGMPLDMQYSLLLPMNISLDMGEAQVMLRDYPLKLLHVPAIRPGQQPRLPSWSLRTDFVIAEEYRNAESTRNVKVDIVPSGQHEDDCSELLGFSLDVRRTVSPVKTYSKVMIDVNTSLPTTISWGTSYQPVIQDMMMIIEGFTKPEIDPSDRVGFWDKIRLSFHSRMTVKWKGGGDVHLRLKGSRDPYVTTGYGAGFVMCWRDSVQWAIHTTDDPKEFMTVKSARSKDEDGISTSSTQKNSAIFKKVIMKLSGNVQWLAGLVFERNSSGDNRLFDFKPHYDVVLKNAKYLDKHTLADYDAFGGFRSHHIHLSIAVAAPYDREWSLSNLKPSDSYNAVHLSPRFFTHFFDWWSLFSGVMSLPIRQGRLWRGPEKTSKKFGRHLATLKYNLLLSPLFVAHVYKHKDAEDYGEDVVSATGLKLRLDSFMLDLHQRREWFDTVIKGKSKQTRTSGMRINEGQLDFINADMRAVSANIGGTNADDLLRASDEALSTYQQPVPTGDMSRFTITDHDVSWIDMDDFVELDWVLPSESNPETKILPLAFTPRFTYFRQTDHGGAIHGDETRTSPFGDEPTHYCIMSHDNDPRRVQMELVKERIDSITRQIESHTRLMGEQELLVIRDGDQDSGLKRHYDILVQQNKELHAKHEFLVAGLARLTEQRSSANGSATQSGPGPASETHAYVHYSEAEAKAHDALDYLFPSSQEEFPSNFNNRFMVHNIQFKWNNSLRNIILRYGHQVSQRRGFVYYMSRRAVKFILDIVDEQNRSKAHLSPCTEQDDKSPRPRIESETDDRDQEALVKDRIDQLLQDAKRFVDADDPMRGGKQRDVRPSTASSENQLAEDFVPQNSYHVRLIAPQIQLQSEKNNKASAIVAAKGMQLKVVSIMDKARISDDVSGLVQRQFSLDMDGAQFFVTTKKRLYKFLHLYSGNKYGNPPGSSWPPWVSLEVMFDFELNPFGFERVIQRTSATLRYEKYNTLRLKYNEEVARAETNPKGKSARAESRIDHLSVDFPCIKATCDSAQYYALYIIVLDLLLYSEPREKVRSERLEKIMLASDFSDLRGAPEIASSLQERIRQLEDIKNHFQINARHLDRQGWQDRMSLEKDLASCEDELFFIMKAITTSQSQRKNDDRQTTQSKGLLRWYLRASEVVWHLMRDKDEALLEFQLGDAAYERIDNSDGSNHNAMEIGRIHGLNLLPNALYPQMIGPYQDLNSKSSLQRDDQKMIKVHWYMLEAIAGIPVLEQFQVTLFPLKVQLERELGKKLFEYIFPGVQSSAFENKNFSPFMIRNMQPLDDGTDSEADEAANALLSDSSAQTLSQNSSINVSETAAIGRRMQPTLALSHDEPLPHANHKPTGLGISSEHHRLGLFRHANSSSTSKLVTSGASHRKGSPDSVRLPSKRSMDNSSTNLSAMSMDESRRKFGLPRSSSKDRRDKEKKDKPSDELSQMMSRASNYMTLAHVKLDSVVICLSYKGKGDRNLEDLHDFVFRMPALEYRNKTWSNLDLALRLKKDFIRALISHTGAIIGNKFHHRPNKQQQLRLRKAASSSQMLSNNASPTNTPSTSEADSLISSAPRMERSISPRRSFASTNRRTSPLMRVDSSPSSIHSSRPSSLIMTPINPPTEPTRAQTFHGGPSLITNALSKHFSRDHNHRGRQPVEDSAEDSDQENTKKKAVLLLGKKILESLS</sequence>
<keyword evidence="6" id="KW-1185">Reference proteome</keyword>
<feature type="compositionally biased region" description="Polar residues" evidence="1">
    <location>
        <begin position="2754"/>
        <end position="2790"/>
    </location>
</feature>
<gene>
    <name evidence="5" type="ORF">EPUS_08610</name>
</gene>
<feature type="compositionally biased region" description="Polar residues" evidence="1">
    <location>
        <begin position="2592"/>
        <end position="2604"/>
    </location>
</feature>
<proteinExistence type="predicted"/>
<feature type="domain" description="FMP27 SW motif-containing RBG unit" evidence="3">
    <location>
        <begin position="1133"/>
        <end position="1235"/>
    </location>
</feature>
<feature type="compositionally biased region" description="Basic and acidic residues" evidence="1">
    <location>
        <begin position="1081"/>
        <end position="1093"/>
    </location>
</feature>
<feature type="region of interest" description="Disordered" evidence="1">
    <location>
        <begin position="700"/>
        <end position="743"/>
    </location>
</feature>
<dbReference type="InterPro" id="IPR045167">
    <property type="entry name" value="Hobbit"/>
</dbReference>
<dbReference type="PANTHER" id="PTHR15678:SF6">
    <property type="entry name" value="BRIDGE-LIKE LIPID TRANSFER PROTEIN FAMILY MEMBER 2"/>
    <property type="match status" value="1"/>
</dbReference>
<dbReference type="SMART" id="SM01214">
    <property type="entry name" value="Fmp27_GFWDK"/>
    <property type="match status" value="1"/>
</dbReference>
<evidence type="ECO:0000313" key="6">
    <source>
        <dbReference type="Proteomes" id="UP000019373"/>
    </source>
</evidence>
<evidence type="ECO:0000256" key="1">
    <source>
        <dbReference type="SAM" id="MobiDB-lite"/>
    </source>
</evidence>
<feature type="compositionally biased region" description="Basic and acidic residues" evidence="1">
    <location>
        <begin position="1997"/>
        <end position="2008"/>
    </location>
</feature>
<evidence type="ECO:0000259" key="3">
    <source>
        <dbReference type="SMART" id="SM01215"/>
    </source>
</evidence>
<dbReference type="EMBL" id="KE720999">
    <property type="protein sequence ID" value="ERF73046.1"/>
    <property type="molecule type" value="Genomic_DNA"/>
</dbReference>
<dbReference type="Proteomes" id="UP000019373">
    <property type="component" value="Unassembled WGS sequence"/>
</dbReference>
<reference evidence="6" key="1">
    <citation type="journal article" date="2014" name="BMC Genomics">
        <title>Genome characteristics reveal the impact of lichenization on lichen-forming fungus Endocarpon pusillum Hedwig (Verrucariales, Ascomycota).</title>
        <authorList>
            <person name="Wang Y.-Y."/>
            <person name="Liu B."/>
            <person name="Zhang X.-Y."/>
            <person name="Zhou Q.-M."/>
            <person name="Zhang T."/>
            <person name="Li H."/>
            <person name="Yu Y.-F."/>
            <person name="Zhang X.-L."/>
            <person name="Hao X.-Y."/>
            <person name="Wang M."/>
            <person name="Wang L."/>
            <person name="Wei J.-C."/>
        </authorList>
    </citation>
    <scope>NUCLEOTIDE SEQUENCE [LARGE SCALE GENOMIC DNA]</scope>
    <source>
        <strain evidence="6">Z07020 / HMAS-L-300199</strain>
    </source>
</reference>
<dbReference type="HOGENOM" id="CLU_000592_0_0_1"/>
<feature type="region of interest" description="Disordered" evidence="1">
    <location>
        <begin position="2866"/>
        <end position="2890"/>
    </location>
</feature>
<evidence type="ECO:0008006" key="7">
    <source>
        <dbReference type="Google" id="ProtNLM"/>
    </source>
</evidence>
<feature type="region of interest" description="Disordered" evidence="1">
    <location>
        <begin position="1987"/>
        <end position="2015"/>
    </location>
</feature>
<feature type="region of interest" description="Disordered" evidence="1">
    <location>
        <begin position="2034"/>
        <end position="2057"/>
    </location>
</feature>
<dbReference type="OrthoDB" id="1562405at2759"/>
<evidence type="ECO:0000259" key="4">
    <source>
        <dbReference type="SMART" id="SM01216"/>
    </source>
</evidence>
<feature type="compositionally biased region" description="Polar residues" evidence="1">
    <location>
        <begin position="99"/>
        <end position="127"/>
    </location>
</feature>
<feature type="region of interest" description="Disordered" evidence="1">
    <location>
        <begin position="2592"/>
        <end position="2666"/>
    </location>
</feature>
<feature type="domain" description="FMP27 WPPW motif-containing RBG unit" evidence="4">
    <location>
        <begin position="1640"/>
        <end position="2168"/>
    </location>
</feature>
<dbReference type="OMA" id="IQLKWNN"/>
<dbReference type="eggNOG" id="KOG1910">
    <property type="taxonomic scope" value="Eukaryota"/>
</dbReference>
<organism evidence="5 6">
    <name type="scientific">Endocarpon pusillum (strain Z07020 / HMAS-L-300199)</name>
    <name type="common">Lichen-forming fungus</name>
    <dbReference type="NCBI Taxonomy" id="1263415"/>
    <lineage>
        <taxon>Eukaryota</taxon>
        <taxon>Fungi</taxon>
        <taxon>Dikarya</taxon>
        <taxon>Ascomycota</taxon>
        <taxon>Pezizomycotina</taxon>
        <taxon>Eurotiomycetes</taxon>
        <taxon>Chaetothyriomycetidae</taxon>
        <taxon>Verrucariales</taxon>
        <taxon>Verrucariaceae</taxon>
        <taxon>Endocarpon</taxon>
    </lineage>
</organism>
<feature type="region of interest" description="Disordered" evidence="1">
    <location>
        <begin position="1055"/>
        <end position="1117"/>
    </location>
</feature>
<feature type="compositionally biased region" description="Polar residues" evidence="1">
    <location>
        <begin position="1094"/>
        <end position="1103"/>
    </location>
</feature>
<dbReference type="RefSeq" id="XP_007801309.1">
    <property type="nucleotide sequence ID" value="XM_007803118.1"/>
</dbReference>
<dbReference type="Pfam" id="PF10344">
    <property type="entry name" value="Hobbit"/>
    <property type="match status" value="2"/>
</dbReference>
<feature type="compositionally biased region" description="Basic and acidic residues" evidence="1">
    <location>
        <begin position="2034"/>
        <end position="2049"/>
    </location>
</feature>
<dbReference type="SMART" id="SM01215">
    <property type="entry name" value="Fmp27_SW"/>
    <property type="match status" value="1"/>
</dbReference>
<feature type="domain" description="FMP27/BLTP2/Hobbit GFWDK motif-containing RBG unit" evidence="2">
    <location>
        <begin position="1253"/>
        <end position="1413"/>
    </location>
</feature>
<dbReference type="InterPro" id="IPR019415">
    <property type="entry name" value="FMP27_SW_RBG"/>
</dbReference>
<feature type="compositionally biased region" description="Low complexity" evidence="1">
    <location>
        <begin position="2820"/>
        <end position="2832"/>
    </location>
</feature>
<dbReference type="InterPro" id="IPR019441">
    <property type="entry name" value="FMP27/BLTP2/Hobbit_GFWDK_RBG"/>
</dbReference>
<accession>U1GMB4</accession>
<dbReference type="SMART" id="SM01216">
    <property type="entry name" value="Fmp27_WPPW"/>
    <property type="match status" value="1"/>
</dbReference>
<dbReference type="PANTHER" id="PTHR15678">
    <property type="entry name" value="ANTIGEN MLAA-22-RELATED"/>
    <property type="match status" value="1"/>
</dbReference>
<evidence type="ECO:0000259" key="2">
    <source>
        <dbReference type="SMART" id="SM01214"/>
    </source>
</evidence>
<dbReference type="GeneID" id="19243458"/>